<feature type="compositionally biased region" description="Basic and acidic residues" evidence="1">
    <location>
        <begin position="138"/>
        <end position="150"/>
    </location>
</feature>
<comment type="caution">
    <text evidence="2">The sequence shown here is derived from an EMBL/GenBank/DDBJ whole genome shotgun (WGS) entry which is preliminary data.</text>
</comment>
<protein>
    <submittedName>
        <fullName evidence="2">Uncharacterized protein</fullName>
    </submittedName>
</protein>
<proteinExistence type="predicted"/>
<accession>A0AAN7H851</accession>
<feature type="compositionally biased region" description="Low complexity" evidence="1">
    <location>
        <begin position="11"/>
        <end position="44"/>
    </location>
</feature>
<evidence type="ECO:0000313" key="2">
    <source>
        <dbReference type="EMBL" id="KAK4239596.1"/>
    </source>
</evidence>
<sequence length="294" mass="32875">MPTYYTPPTPVASSSPSYLTTSSRSSSYSPIDSASSSSSSNNRSKLSRLQPGKGAEDKAKKSIPYLFLGSIVGASLLAHKYWPKGFPHGDKEDWELSELGRRARQRRLAEKAARRGKGAGGGAEEHDGYRGRSRSRSRGPDRRWLRGESRERGNECRQCRQCRQCVISCRGRSRSRDRPGQIRKRSLSRERTDFLTTTERYYHPGPEKYRLERSASITGTSPASSTGSPYSLGRSASSAASRFPSPSQGQYYEYDELPSDIVYVYRDSRPRSRPASLGAGGVRQRDDGLVWRCR</sequence>
<name>A0AAN7H851_9PEZI</name>
<reference evidence="2" key="1">
    <citation type="journal article" date="2023" name="Mol. Phylogenet. Evol.">
        <title>Genome-scale phylogeny and comparative genomics of the fungal order Sordariales.</title>
        <authorList>
            <person name="Hensen N."/>
            <person name="Bonometti L."/>
            <person name="Westerberg I."/>
            <person name="Brannstrom I.O."/>
            <person name="Guillou S."/>
            <person name="Cros-Aarteil S."/>
            <person name="Calhoun S."/>
            <person name="Haridas S."/>
            <person name="Kuo A."/>
            <person name="Mondo S."/>
            <person name="Pangilinan J."/>
            <person name="Riley R."/>
            <person name="LaButti K."/>
            <person name="Andreopoulos B."/>
            <person name="Lipzen A."/>
            <person name="Chen C."/>
            <person name="Yan M."/>
            <person name="Daum C."/>
            <person name="Ng V."/>
            <person name="Clum A."/>
            <person name="Steindorff A."/>
            <person name="Ohm R.A."/>
            <person name="Martin F."/>
            <person name="Silar P."/>
            <person name="Natvig D.O."/>
            <person name="Lalanne C."/>
            <person name="Gautier V."/>
            <person name="Ament-Velasquez S.L."/>
            <person name="Kruys A."/>
            <person name="Hutchinson M.I."/>
            <person name="Powell A.J."/>
            <person name="Barry K."/>
            <person name="Miller A.N."/>
            <person name="Grigoriev I.V."/>
            <person name="Debuchy R."/>
            <person name="Gladieux P."/>
            <person name="Hiltunen Thoren M."/>
            <person name="Johannesson H."/>
        </authorList>
    </citation>
    <scope>NUCLEOTIDE SEQUENCE</scope>
    <source>
        <strain evidence="2">CBS 532.94</strain>
    </source>
</reference>
<keyword evidence="3" id="KW-1185">Reference proteome</keyword>
<feature type="region of interest" description="Disordered" evidence="1">
    <location>
        <begin position="107"/>
        <end position="150"/>
    </location>
</feature>
<feature type="compositionally biased region" description="Basic and acidic residues" evidence="1">
    <location>
        <begin position="200"/>
        <end position="213"/>
    </location>
</feature>
<gene>
    <name evidence="2" type="ORF">C8A03DRAFT_32358</name>
</gene>
<feature type="region of interest" description="Disordered" evidence="1">
    <location>
        <begin position="173"/>
        <end position="252"/>
    </location>
</feature>
<evidence type="ECO:0000256" key="1">
    <source>
        <dbReference type="SAM" id="MobiDB-lite"/>
    </source>
</evidence>
<reference evidence="2" key="2">
    <citation type="submission" date="2023-05" db="EMBL/GenBank/DDBJ databases">
        <authorList>
            <consortium name="Lawrence Berkeley National Laboratory"/>
            <person name="Steindorff A."/>
            <person name="Hensen N."/>
            <person name="Bonometti L."/>
            <person name="Westerberg I."/>
            <person name="Brannstrom I.O."/>
            <person name="Guillou S."/>
            <person name="Cros-Aarteil S."/>
            <person name="Calhoun S."/>
            <person name="Haridas S."/>
            <person name="Kuo A."/>
            <person name="Mondo S."/>
            <person name="Pangilinan J."/>
            <person name="Riley R."/>
            <person name="Labutti K."/>
            <person name="Andreopoulos B."/>
            <person name="Lipzen A."/>
            <person name="Chen C."/>
            <person name="Yanf M."/>
            <person name="Daum C."/>
            <person name="Ng V."/>
            <person name="Clum A."/>
            <person name="Ohm R."/>
            <person name="Martin F."/>
            <person name="Silar P."/>
            <person name="Natvig D."/>
            <person name="Lalanne C."/>
            <person name="Gautier V."/>
            <person name="Ament-Velasquez S.L."/>
            <person name="Kruys A."/>
            <person name="Hutchinson M.I."/>
            <person name="Powell A.J."/>
            <person name="Barry K."/>
            <person name="Miller A.N."/>
            <person name="Grigoriev I.V."/>
            <person name="Debuchy R."/>
            <person name="Gladieux P."/>
            <person name="Thoren M.H."/>
            <person name="Johannesson H."/>
        </authorList>
    </citation>
    <scope>NUCLEOTIDE SEQUENCE</scope>
    <source>
        <strain evidence="2">CBS 532.94</strain>
    </source>
</reference>
<dbReference type="Proteomes" id="UP001303760">
    <property type="component" value="Unassembled WGS sequence"/>
</dbReference>
<feature type="compositionally biased region" description="Pro residues" evidence="1">
    <location>
        <begin position="1"/>
        <end position="10"/>
    </location>
</feature>
<dbReference type="EMBL" id="MU860060">
    <property type="protein sequence ID" value="KAK4239596.1"/>
    <property type="molecule type" value="Genomic_DNA"/>
</dbReference>
<feature type="compositionally biased region" description="Low complexity" evidence="1">
    <location>
        <begin position="214"/>
        <end position="247"/>
    </location>
</feature>
<feature type="region of interest" description="Disordered" evidence="1">
    <location>
        <begin position="1"/>
        <end position="60"/>
    </location>
</feature>
<dbReference type="AlphaFoldDB" id="A0AAN7H851"/>
<organism evidence="2 3">
    <name type="scientific">Achaetomium macrosporum</name>
    <dbReference type="NCBI Taxonomy" id="79813"/>
    <lineage>
        <taxon>Eukaryota</taxon>
        <taxon>Fungi</taxon>
        <taxon>Dikarya</taxon>
        <taxon>Ascomycota</taxon>
        <taxon>Pezizomycotina</taxon>
        <taxon>Sordariomycetes</taxon>
        <taxon>Sordariomycetidae</taxon>
        <taxon>Sordariales</taxon>
        <taxon>Chaetomiaceae</taxon>
        <taxon>Achaetomium</taxon>
    </lineage>
</organism>
<evidence type="ECO:0000313" key="3">
    <source>
        <dbReference type="Proteomes" id="UP001303760"/>
    </source>
</evidence>